<evidence type="ECO:0000256" key="3">
    <source>
        <dbReference type="ARBA" id="ARBA00023123"/>
    </source>
</evidence>
<dbReference type="InterPro" id="IPR001609">
    <property type="entry name" value="Myosin_head_motor_dom-like"/>
</dbReference>
<dbReference type="InterPro" id="IPR036961">
    <property type="entry name" value="Kinesin_motor_dom_sf"/>
</dbReference>
<dbReference type="Gene3D" id="3.40.850.10">
    <property type="entry name" value="Kinesin motor domain"/>
    <property type="match status" value="1"/>
</dbReference>
<dbReference type="PROSITE" id="PS50297">
    <property type="entry name" value="ANK_REP_REGION"/>
    <property type="match status" value="1"/>
</dbReference>
<dbReference type="GO" id="GO:0005524">
    <property type="term" value="F:ATP binding"/>
    <property type="evidence" value="ECO:0007669"/>
    <property type="project" value="UniProtKB-UniRule"/>
</dbReference>
<dbReference type="SUPFAM" id="SSF48403">
    <property type="entry name" value="Ankyrin repeat"/>
    <property type="match status" value="1"/>
</dbReference>
<dbReference type="SMART" id="SM00015">
    <property type="entry name" value="IQ"/>
    <property type="match status" value="10"/>
</dbReference>
<dbReference type="Pfam" id="PF00169">
    <property type="entry name" value="PH"/>
    <property type="match status" value="1"/>
</dbReference>
<feature type="repeat" description="ANK" evidence="6">
    <location>
        <begin position="1200"/>
        <end position="1226"/>
    </location>
</feature>
<dbReference type="SMART" id="SM00233">
    <property type="entry name" value="PH"/>
    <property type="match status" value="1"/>
</dbReference>
<comment type="similarity">
    <text evidence="7">Belongs to the TRAFAC class myosin-kinesin ATPase superfamily. Myosin family.</text>
</comment>
<dbReference type="EMBL" id="JNBR01000354">
    <property type="protein sequence ID" value="OQR94689.1"/>
    <property type="molecule type" value="Genomic_DNA"/>
</dbReference>
<dbReference type="PROSITE" id="PS50088">
    <property type="entry name" value="ANK_REPEAT"/>
    <property type="match status" value="1"/>
</dbReference>
<evidence type="ECO:0000256" key="1">
    <source>
        <dbReference type="ARBA" id="ARBA00022741"/>
    </source>
</evidence>
<keyword evidence="4 7" id="KW-0505">Motor protein</keyword>
<dbReference type="Pfam" id="PF14186">
    <property type="entry name" value="Aida_C2"/>
    <property type="match status" value="1"/>
</dbReference>
<organism evidence="12 13">
    <name type="scientific">Achlya hypogyna</name>
    <name type="common">Oomycete</name>
    <name type="synonym">Protoachlya hypogyna</name>
    <dbReference type="NCBI Taxonomy" id="1202772"/>
    <lineage>
        <taxon>Eukaryota</taxon>
        <taxon>Sar</taxon>
        <taxon>Stramenopiles</taxon>
        <taxon>Oomycota</taxon>
        <taxon>Saprolegniomycetes</taxon>
        <taxon>Saprolegniales</taxon>
        <taxon>Achlyaceae</taxon>
        <taxon>Achlya</taxon>
    </lineage>
</organism>
<keyword evidence="1 7" id="KW-0547">Nucleotide-binding</keyword>
<dbReference type="InterPro" id="IPR027417">
    <property type="entry name" value="P-loop_NTPase"/>
</dbReference>
<feature type="domain" description="Myosin motor" evidence="10">
    <location>
        <begin position="107"/>
        <end position="821"/>
    </location>
</feature>
<evidence type="ECO:0000313" key="12">
    <source>
        <dbReference type="EMBL" id="OQR94689.1"/>
    </source>
</evidence>
<dbReference type="SUPFAM" id="SSF50729">
    <property type="entry name" value="PH domain-like"/>
    <property type="match status" value="1"/>
</dbReference>
<evidence type="ECO:0000259" key="11">
    <source>
        <dbReference type="PROSITE" id="PS51911"/>
    </source>
</evidence>
<dbReference type="InterPro" id="IPR000048">
    <property type="entry name" value="IQ_motif_EF-hand-BS"/>
</dbReference>
<dbReference type="STRING" id="1202772.A0A1V9Z9P3"/>
<evidence type="ECO:0000259" key="10">
    <source>
        <dbReference type="PROSITE" id="PS51456"/>
    </source>
</evidence>
<evidence type="ECO:0000256" key="6">
    <source>
        <dbReference type="PROSITE-ProRule" id="PRU00023"/>
    </source>
</evidence>
<keyword evidence="3 7" id="KW-0518">Myosin</keyword>
<dbReference type="InterPro" id="IPR011993">
    <property type="entry name" value="PH-like_dom_sf"/>
</dbReference>
<evidence type="ECO:0000256" key="5">
    <source>
        <dbReference type="ARBA" id="ARBA00023203"/>
    </source>
</evidence>
<dbReference type="Pfam" id="PF00063">
    <property type="entry name" value="Myosin_head"/>
    <property type="match status" value="1"/>
</dbReference>
<dbReference type="SMART" id="SM00242">
    <property type="entry name" value="MYSc"/>
    <property type="match status" value="1"/>
</dbReference>
<evidence type="ECO:0000313" key="13">
    <source>
        <dbReference type="Proteomes" id="UP000243579"/>
    </source>
</evidence>
<dbReference type="CDD" id="cd00821">
    <property type="entry name" value="PH"/>
    <property type="match status" value="1"/>
</dbReference>
<name>A0A1V9Z9P3_ACHHY</name>
<evidence type="ECO:0000259" key="9">
    <source>
        <dbReference type="PROSITE" id="PS50003"/>
    </source>
</evidence>
<feature type="region of interest" description="Disordered" evidence="8">
    <location>
        <begin position="1"/>
        <end position="36"/>
    </location>
</feature>
<proteinExistence type="inferred from homology"/>
<dbReference type="SUPFAM" id="SSF52540">
    <property type="entry name" value="P-loop containing nucleoside triphosphate hydrolases"/>
    <property type="match status" value="2"/>
</dbReference>
<keyword evidence="13" id="KW-1185">Reference proteome</keyword>
<dbReference type="GO" id="GO:0000146">
    <property type="term" value="F:microfilament motor activity"/>
    <property type="evidence" value="ECO:0007669"/>
    <property type="project" value="TreeGrafter"/>
</dbReference>
<feature type="domain" description="C2 Aida-type" evidence="11">
    <location>
        <begin position="1561"/>
        <end position="1718"/>
    </location>
</feature>
<dbReference type="InterPro" id="IPR002110">
    <property type="entry name" value="Ankyrin_rpt"/>
</dbReference>
<dbReference type="PROSITE" id="PS51456">
    <property type="entry name" value="MYOSIN_MOTOR"/>
    <property type="match status" value="1"/>
</dbReference>
<dbReference type="GO" id="GO:0007015">
    <property type="term" value="P:actin filament organization"/>
    <property type="evidence" value="ECO:0007669"/>
    <property type="project" value="TreeGrafter"/>
</dbReference>
<dbReference type="GO" id="GO:0016020">
    <property type="term" value="C:membrane"/>
    <property type="evidence" value="ECO:0007669"/>
    <property type="project" value="TreeGrafter"/>
</dbReference>
<dbReference type="PROSITE" id="PS50003">
    <property type="entry name" value="PH_DOMAIN"/>
    <property type="match status" value="1"/>
</dbReference>
<dbReference type="Pfam" id="PF12796">
    <property type="entry name" value="Ank_2"/>
    <property type="match status" value="1"/>
</dbReference>
<dbReference type="GO" id="GO:0016459">
    <property type="term" value="C:myosin complex"/>
    <property type="evidence" value="ECO:0007669"/>
    <property type="project" value="UniProtKB-KW"/>
</dbReference>
<dbReference type="PANTHER" id="PTHR13140:SF845">
    <property type="entry name" value="MYOSIN-LIKE PROTEIN"/>
    <property type="match status" value="1"/>
</dbReference>
<sequence length="1718" mass="192870">MFGRSKAQELTKKASGGLGKPPMVSTGSKKAVEGPRKPVHALGVDAQHLEPGSRVWVPDSKELWRVGEVTALTPDGQAEVYVPESPDDKHQTVPTSAMLAFDPSHLVDHTDIAQMNNMHEAPLLAVLHRRYLADAIYTFTTDILISVNPYKNIPLLYDVTSFMEATKTQLDCEIKKPHLFTIAEKAYRDMRAARSGETNPQSIVVSGESGAGKTEASKHIMKYLAVASKLAEGAKATSKQDASLHEKIEECVLLSNHVLESFGNAKTSRNDNSSRFGKYIQILYNGEGRMNGVAIKHFLLEKTRIVAPETNERNYHVFYQMLAGLDAAERAALGLEDAAAYDFLTYGNCLEIDGADDAADFRVLRASMTQLGFLPTTQQEIFQVLAGLLRLGNARFVLRTDDREACQFAPQVPVAQIAALLCVSPDELEDKMTTQTTVTGRGSILRIKLTCEQAEVAKQALCKYLYGEIFNYIISRLNAMCGERTKATKTPFIGILDIFGFEIMPANSFEQLCINFANEMLQQQFNRHVFVLEQERYAAEGIAVSVIEFQDNQECLDLIQKSPSGIFPLLDEQIMLKRKTTDRQLLNIYHQTHLDKHPHYAKPRFESDDFVIKHYAGDVTYSVHGFVSKNTDNLHEDLLELLRSSALPVLAAIFAPAPSPAIVLRHAESASSTPTHRRQVSTALVGSTTVASKFRNQLTGLMEMLGSTTPHYIKCIKPNNIKFAGGFSSQLVRDQLVYGGILEVIKIRQQGYPIRRPFHDFYQTFSMLLRGATRPDGPATDVVALVRAICTKTLAPTSFQIGKREVYLRYGQLELLQSVLTGIKGEVATILQSKFWRCYRLRARYRALRAGVVQLQALWRQRVATAQYHTLKRHALQLQANYRCRVLSRQYARKKVAAVRLHAIARGCATRKRLVRESKMNAAAVAVQAIARGFLQRTKAEREQRCRQASALVIQARFRGYLQLRRFNRMYESAVTVQALFRAHRNRQQYLRGKAAMVASQALIRKILQRKKFVHQRRMVVRLQAFARMVPSRAIYSRLRRAAVVVQSRCRGLAQRRRYAALATARQRLRTHLMMYVHKRRYRCARRSALRIQRALRMYLGRRSYLRLQRSVCKVQRRVRHHLHQRRLETQLLQLRDACARRDADTVILALRGTPALAAVRHRASGMNALLHVAAAAGDLNVVKYLCLHDVGAVHALNAAGRTPLHEACLHARLDVVKFLVAFAADKAPLELDDDAALTNSRRLREASKSYLAAAVDAHGVTVCSGFLKKRREASRWSKRFVALKNTANVPELHYFKSKSQTQSDKILDLRKALFKKCADVPFAFEVHSPELLEGRNREGRLYFQAESELELQGWLACLRDTVPTSLEHRLFAMQRSSASMQYVSRSQQKAWCNALSRDGDAPLHLAVLGQAASDPREAVKAALWFLENADGVDKLPSARKKSLKQVIHESNQVLSPMLSPTTKLDGQEIEAIKVALWLLEHGADINCVSGTKKTPLKLAIERNYHTLAKFLLDRGATTAELSPFELTVVQSLKSELAKVVVTNVQSPAGKKGDAPLVFLLKQPGVVRHSSYLSVYVEQIGLPNAQLLSRPRVLVSVYDVAKHLIEKKQLVTCLPLAQTSLLYYGFTWYMQTPVENLPAGAFIVLEVQAASKLADAMPSSPRFCETQDICWTFIHVDQRTTTTSALNAEMYAHPVDLKFKKLQRYDAFISGDIAVLQG</sequence>
<dbReference type="SMART" id="SM00248">
    <property type="entry name" value="ANK"/>
    <property type="match status" value="4"/>
</dbReference>
<evidence type="ECO:0000256" key="8">
    <source>
        <dbReference type="SAM" id="MobiDB-lite"/>
    </source>
</evidence>
<dbReference type="Gene3D" id="1.10.10.820">
    <property type="match status" value="1"/>
</dbReference>
<dbReference type="FunFam" id="1.10.10.820:FF:000001">
    <property type="entry name" value="Myosin heavy chain"/>
    <property type="match status" value="1"/>
</dbReference>
<feature type="binding site" evidence="7">
    <location>
        <begin position="207"/>
        <end position="214"/>
    </location>
    <ligand>
        <name>ATP</name>
        <dbReference type="ChEBI" id="CHEBI:30616"/>
    </ligand>
</feature>
<feature type="domain" description="PH" evidence="9">
    <location>
        <begin position="1261"/>
        <end position="1364"/>
    </location>
</feature>
<dbReference type="GO" id="GO:0051015">
    <property type="term" value="F:actin filament binding"/>
    <property type="evidence" value="ECO:0007669"/>
    <property type="project" value="TreeGrafter"/>
</dbReference>
<evidence type="ECO:0000256" key="7">
    <source>
        <dbReference type="PROSITE-ProRule" id="PRU00782"/>
    </source>
</evidence>
<dbReference type="InterPro" id="IPR035892">
    <property type="entry name" value="C2_domain_sf"/>
</dbReference>
<dbReference type="PRINTS" id="PR00193">
    <property type="entry name" value="MYOSINHEAVY"/>
</dbReference>
<dbReference type="PANTHER" id="PTHR13140">
    <property type="entry name" value="MYOSIN"/>
    <property type="match status" value="1"/>
</dbReference>
<keyword evidence="2 7" id="KW-0067">ATP-binding</keyword>
<dbReference type="Proteomes" id="UP000243579">
    <property type="component" value="Unassembled WGS sequence"/>
</dbReference>
<gene>
    <name evidence="12" type="ORF">ACHHYP_00974</name>
</gene>
<evidence type="ECO:0000256" key="2">
    <source>
        <dbReference type="ARBA" id="ARBA00022840"/>
    </source>
</evidence>
<dbReference type="InterPro" id="IPR036770">
    <property type="entry name" value="Ankyrin_rpt-contain_sf"/>
</dbReference>
<feature type="region of interest" description="Actin-binding" evidence="7">
    <location>
        <begin position="698"/>
        <end position="720"/>
    </location>
</feature>
<dbReference type="Gene3D" id="1.20.5.190">
    <property type="match status" value="2"/>
</dbReference>
<dbReference type="Pfam" id="PF00612">
    <property type="entry name" value="IQ"/>
    <property type="match status" value="3"/>
</dbReference>
<dbReference type="Gene3D" id="1.25.40.20">
    <property type="entry name" value="Ankyrin repeat-containing domain"/>
    <property type="match status" value="2"/>
</dbReference>
<dbReference type="Gene3D" id="1.20.120.720">
    <property type="entry name" value="Myosin VI head, motor domain, U50 subdomain"/>
    <property type="match status" value="1"/>
</dbReference>
<keyword evidence="5 7" id="KW-0009">Actin-binding</keyword>
<dbReference type="InterPro" id="IPR025939">
    <property type="entry name" value="Aida_C"/>
</dbReference>
<dbReference type="GO" id="GO:0005737">
    <property type="term" value="C:cytoplasm"/>
    <property type="evidence" value="ECO:0007669"/>
    <property type="project" value="TreeGrafter"/>
</dbReference>
<dbReference type="PROSITE" id="PS50096">
    <property type="entry name" value="IQ"/>
    <property type="match status" value="6"/>
</dbReference>
<dbReference type="Gene3D" id="1.20.5.4820">
    <property type="match status" value="1"/>
</dbReference>
<comment type="caution">
    <text evidence="12">The sequence shown here is derived from an EMBL/GenBank/DDBJ whole genome shotgun (WGS) entry which is preliminary data.</text>
</comment>
<evidence type="ECO:0000256" key="4">
    <source>
        <dbReference type="ARBA" id="ARBA00023175"/>
    </source>
</evidence>
<accession>A0A1V9Z9P3</accession>
<dbReference type="InterPro" id="IPR001849">
    <property type="entry name" value="PH_domain"/>
</dbReference>
<dbReference type="PROSITE" id="PS51911">
    <property type="entry name" value="C2_AIDA"/>
    <property type="match status" value="1"/>
</dbReference>
<feature type="compositionally biased region" description="Basic and acidic residues" evidence="8">
    <location>
        <begin position="1"/>
        <end position="12"/>
    </location>
</feature>
<dbReference type="Gene3D" id="2.60.40.150">
    <property type="entry name" value="C2 domain"/>
    <property type="match status" value="1"/>
</dbReference>
<dbReference type="Gene3D" id="2.30.29.30">
    <property type="entry name" value="Pleckstrin-homology domain (PH domain)/Phosphotyrosine-binding domain (PTB)"/>
    <property type="match status" value="1"/>
</dbReference>
<keyword evidence="6" id="KW-0040">ANK repeat</keyword>
<reference evidence="12 13" key="1">
    <citation type="journal article" date="2014" name="Genome Biol. Evol.">
        <title>The secreted proteins of Achlya hypogyna and Thraustotheca clavata identify the ancestral oomycete secretome and reveal gene acquisitions by horizontal gene transfer.</title>
        <authorList>
            <person name="Misner I."/>
            <person name="Blouin N."/>
            <person name="Leonard G."/>
            <person name="Richards T.A."/>
            <person name="Lane C.E."/>
        </authorList>
    </citation>
    <scope>NUCLEOTIDE SEQUENCE [LARGE SCALE GENOMIC DNA]</scope>
    <source>
        <strain evidence="12 13">ATCC 48635</strain>
    </source>
</reference>
<protein>
    <submittedName>
        <fullName evidence="12">Myosin-like protein</fullName>
    </submittedName>
</protein>
<dbReference type="CDD" id="cd14892">
    <property type="entry name" value="MYSc_Myo31"/>
    <property type="match status" value="1"/>
</dbReference>
<dbReference type="Gene3D" id="1.20.58.530">
    <property type="match status" value="1"/>
</dbReference>
<dbReference type="OrthoDB" id="62810at2759"/>